<reference evidence="2 3" key="2">
    <citation type="submission" date="2023-12" db="EMBL/GenBank/DDBJ databases">
        <authorList>
            <consortium name="Cladostephus spongiosus"/>
            <person name="Lorente B."/>
            <person name="Cabral C."/>
            <person name="Frias J."/>
            <person name="Faria J."/>
            <person name="Toubarro D."/>
        </authorList>
    </citation>
    <scope>NUCLEOTIDE SEQUENCE [LARGE SCALE GENOMIC DNA]</scope>
    <source>
        <strain evidence="2 3">ZMCS4</strain>
    </source>
</reference>
<accession>A0ABU7G7S4</accession>
<protein>
    <submittedName>
        <fullName evidence="2">Uncharacterized protein</fullName>
    </submittedName>
</protein>
<feature type="coiled-coil region" evidence="1">
    <location>
        <begin position="178"/>
        <end position="212"/>
    </location>
</feature>
<comment type="caution">
    <text evidence="2">The sequence shown here is derived from an EMBL/GenBank/DDBJ whole genome shotgun (WGS) entry which is preliminary data.</text>
</comment>
<reference evidence="3" key="1">
    <citation type="submission" date="2023-07" db="EMBL/GenBank/DDBJ databases">
        <title>Draft genome sequence of Agarivorans aestuarii strain ZMCS4, a CAZymes producing bacteria isolated from the marine brown algae Clodostephus spongiosus.</title>
        <authorList>
            <person name="Lorente B."/>
            <person name="Cabral C."/>
            <person name="Frias J."/>
            <person name="Faria J."/>
            <person name="Toubarro D."/>
        </authorList>
    </citation>
    <scope>NUCLEOTIDE SEQUENCE [LARGE SCALE GENOMIC DNA]</scope>
    <source>
        <strain evidence="3">ZMCS4</strain>
    </source>
</reference>
<evidence type="ECO:0000313" key="2">
    <source>
        <dbReference type="EMBL" id="MEE1675234.1"/>
    </source>
</evidence>
<organism evidence="2 3">
    <name type="scientific">Agarivorans aestuarii</name>
    <dbReference type="NCBI Taxonomy" id="1563703"/>
    <lineage>
        <taxon>Bacteria</taxon>
        <taxon>Pseudomonadati</taxon>
        <taxon>Pseudomonadota</taxon>
        <taxon>Gammaproteobacteria</taxon>
        <taxon>Alteromonadales</taxon>
        <taxon>Alteromonadaceae</taxon>
        <taxon>Agarivorans</taxon>
    </lineage>
</organism>
<name>A0ABU7G7S4_9ALTE</name>
<sequence length="236" mass="26570">MPIDLFIELLFITIKSTSREIDYMIKVLFFSLMIISTSGVANVWRSNFSTDQFTDEPSAYAVNGKLSMQCSGSEVLIAFDWGQVTATPNSLIDLRVRIDKNKMIVSKAKNFSNSYESGFLIGNNKAQIVSQFKTGNFALIEPTSLSRSYPTITVNLKGFTKTYNLVSDHCSGKLDGNIALKKIRKEKENEKREKLERQNKAIETVTEDCSKEGQAKSVKETGLTEQQVMIKCRFTK</sequence>
<dbReference type="RefSeq" id="WP_329776175.1">
    <property type="nucleotide sequence ID" value="NZ_JAYDYW010000011.1"/>
</dbReference>
<evidence type="ECO:0000313" key="3">
    <source>
        <dbReference type="Proteomes" id="UP001310248"/>
    </source>
</evidence>
<keyword evidence="1" id="KW-0175">Coiled coil</keyword>
<dbReference type="Proteomes" id="UP001310248">
    <property type="component" value="Unassembled WGS sequence"/>
</dbReference>
<gene>
    <name evidence="2" type="ORF">SNR37_000559</name>
</gene>
<keyword evidence="3" id="KW-1185">Reference proteome</keyword>
<dbReference type="EMBL" id="JAYDYW010000011">
    <property type="protein sequence ID" value="MEE1675234.1"/>
    <property type="molecule type" value="Genomic_DNA"/>
</dbReference>
<evidence type="ECO:0000256" key="1">
    <source>
        <dbReference type="SAM" id="Coils"/>
    </source>
</evidence>
<proteinExistence type="predicted"/>